<keyword evidence="4" id="KW-1185">Reference proteome</keyword>
<evidence type="ECO:0000256" key="1">
    <source>
        <dbReference type="ARBA" id="ARBA00009048"/>
    </source>
</evidence>
<dbReference type="SMART" id="SM00239">
    <property type="entry name" value="C2"/>
    <property type="match status" value="1"/>
</dbReference>
<dbReference type="PANTHER" id="PTHR10857:SF5">
    <property type="entry name" value="COPINE-6"/>
    <property type="match status" value="1"/>
</dbReference>
<proteinExistence type="inferred from homology"/>
<dbReference type="InterPro" id="IPR045052">
    <property type="entry name" value="Copine"/>
</dbReference>
<dbReference type="SUPFAM" id="SSF53300">
    <property type="entry name" value="vWA-like"/>
    <property type="match status" value="1"/>
</dbReference>
<organism evidence="3 4">
    <name type="scientific">Mauremys mutica</name>
    <name type="common">yellowpond turtle</name>
    <dbReference type="NCBI Taxonomy" id="74926"/>
    <lineage>
        <taxon>Eukaryota</taxon>
        <taxon>Metazoa</taxon>
        <taxon>Chordata</taxon>
        <taxon>Craniata</taxon>
        <taxon>Vertebrata</taxon>
        <taxon>Euteleostomi</taxon>
        <taxon>Archelosauria</taxon>
        <taxon>Testudinata</taxon>
        <taxon>Testudines</taxon>
        <taxon>Cryptodira</taxon>
        <taxon>Durocryptodira</taxon>
        <taxon>Testudinoidea</taxon>
        <taxon>Geoemydidae</taxon>
        <taxon>Geoemydinae</taxon>
        <taxon>Mauremys</taxon>
    </lineage>
</organism>
<dbReference type="GO" id="GO:0071277">
    <property type="term" value="P:cellular response to calcium ion"/>
    <property type="evidence" value="ECO:0007669"/>
    <property type="project" value="TreeGrafter"/>
</dbReference>
<name>A0A9D3XMA9_9SAUR</name>
<comment type="caution">
    <text evidence="3">The sequence shown here is derived from an EMBL/GenBank/DDBJ whole genome shotgun (WGS) entry which is preliminary data.</text>
</comment>
<dbReference type="Proteomes" id="UP000827986">
    <property type="component" value="Unassembled WGS sequence"/>
</dbReference>
<dbReference type="Gene3D" id="2.60.40.150">
    <property type="entry name" value="C2 domain"/>
    <property type="match status" value="1"/>
</dbReference>
<evidence type="ECO:0000313" key="3">
    <source>
        <dbReference type="EMBL" id="KAH1182312.1"/>
    </source>
</evidence>
<protein>
    <recommendedName>
        <fullName evidence="2">C2 domain-containing protein</fullName>
    </recommendedName>
</protein>
<dbReference type="InterPro" id="IPR000008">
    <property type="entry name" value="C2_dom"/>
</dbReference>
<dbReference type="SUPFAM" id="SSF49562">
    <property type="entry name" value="C2 domain (Calcium/lipid-binding domain, CaLB)"/>
    <property type="match status" value="1"/>
</dbReference>
<evidence type="ECO:0000313" key="4">
    <source>
        <dbReference type="Proteomes" id="UP000827986"/>
    </source>
</evidence>
<dbReference type="AlphaFoldDB" id="A0A9D3XMA9"/>
<dbReference type="InterPro" id="IPR035892">
    <property type="entry name" value="C2_domain_sf"/>
</dbReference>
<dbReference type="InterPro" id="IPR036465">
    <property type="entry name" value="vWFA_dom_sf"/>
</dbReference>
<comment type="similarity">
    <text evidence="1">Belongs to the copine family.</text>
</comment>
<dbReference type="FunFam" id="2.60.40.150:FF:000099">
    <property type="entry name" value="Copine 3"/>
    <property type="match status" value="1"/>
</dbReference>
<accession>A0A9D3XMA9</accession>
<dbReference type="GO" id="GO:0005544">
    <property type="term" value="F:calcium-dependent phospholipid binding"/>
    <property type="evidence" value="ECO:0007669"/>
    <property type="project" value="InterPro"/>
</dbReference>
<dbReference type="GO" id="GO:0005886">
    <property type="term" value="C:plasma membrane"/>
    <property type="evidence" value="ECO:0007669"/>
    <property type="project" value="TreeGrafter"/>
</dbReference>
<gene>
    <name evidence="3" type="ORF">KIL84_010066</name>
</gene>
<dbReference type="Pfam" id="PF07002">
    <property type="entry name" value="Copine"/>
    <property type="match status" value="1"/>
</dbReference>
<dbReference type="PROSITE" id="PS50004">
    <property type="entry name" value="C2"/>
    <property type="match status" value="1"/>
</dbReference>
<dbReference type="PANTHER" id="PTHR10857">
    <property type="entry name" value="COPINE"/>
    <property type="match status" value="1"/>
</dbReference>
<dbReference type="EMBL" id="JAHDVG010000467">
    <property type="protein sequence ID" value="KAH1182312.1"/>
    <property type="molecule type" value="Genomic_DNA"/>
</dbReference>
<sequence length="254" mass="27720">MSEVDKSQPVALGASRVELRVSCWNLLDRDTLTNPDPCVVLKQLSEGQRTEVGRSEIMCCSLNPVFSHVFPLDYFFEEMQTLCFEVYDANGAEAAEFQDDAFLGEAECSLGQIVSQTQVTKPLLLKTGKTAGKSTITRYRVLLVLTDGVLSDMPATREAIARASRLPVSIIIVGVGNTDFSDMRALDEEDGTQESGGERAVRDIVQFVPFREFKKAPPAALARCVLAEVPNQVVEFYGSRGIGPGPGPRTSQPQ</sequence>
<reference evidence="3" key="1">
    <citation type="submission" date="2021-09" db="EMBL/GenBank/DDBJ databases">
        <title>The genome of Mauremys mutica provides insights into the evolution of semi-aquatic lifestyle.</title>
        <authorList>
            <person name="Gong S."/>
            <person name="Gao Y."/>
        </authorList>
    </citation>
    <scope>NUCLEOTIDE SEQUENCE</scope>
    <source>
        <strain evidence="3">MM-2020</strain>
        <tissue evidence="3">Muscle</tissue>
    </source>
</reference>
<evidence type="ECO:0000259" key="2">
    <source>
        <dbReference type="PROSITE" id="PS50004"/>
    </source>
</evidence>
<dbReference type="Pfam" id="PF00168">
    <property type="entry name" value="C2"/>
    <property type="match status" value="1"/>
</dbReference>
<dbReference type="InterPro" id="IPR010734">
    <property type="entry name" value="Copine_C"/>
</dbReference>
<dbReference type="CDD" id="cd04048">
    <property type="entry name" value="C2A_Copine"/>
    <property type="match status" value="1"/>
</dbReference>
<feature type="domain" description="C2" evidence="2">
    <location>
        <begin position="1"/>
        <end position="123"/>
    </location>
</feature>